<keyword evidence="2" id="KW-1003">Cell membrane</keyword>
<accession>A0A383ACW2</accession>
<dbReference type="Pfam" id="PF09335">
    <property type="entry name" value="VTT_dom"/>
    <property type="match status" value="1"/>
</dbReference>
<feature type="transmembrane region" description="Helical" evidence="6">
    <location>
        <begin position="150"/>
        <end position="170"/>
    </location>
</feature>
<dbReference type="InterPro" id="IPR015414">
    <property type="entry name" value="TMEM64"/>
</dbReference>
<proteinExistence type="predicted"/>
<evidence type="ECO:0000256" key="1">
    <source>
        <dbReference type="ARBA" id="ARBA00004651"/>
    </source>
</evidence>
<keyword evidence="4 6" id="KW-1133">Transmembrane helix</keyword>
<dbReference type="PANTHER" id="PTHR12677">
    <property type="entry name" value="GOLGI APPARATUS MEMBRANE PROTEIN TVP38-RELATED"/>
    <property type="match status" value="1"/>
</dbReference>
<evidence type="ECO:0000256" key="5">
    <source>
        <dbReference type="ARBA" id="ARBA00023136"/>
    </source>
</evidence>
<feature type="transmembrane region" description="Helical" evidence="6">
    <location>
        <begin position="16"/>
        <end position="38"/>
    </location>
</feature>
<dbReference type="PANTHER" id="PTHR12677:SF59">
    <property type="entry name" value="GOLGI APPARATUS MEMBRANE PROTEIN TVP38-RELATED"/>
    <property type="match status" value="1"/>
</dbReference>
<reference evidence="8" key="1">
    <citation type="submission" date="2018-05" db="EMBL/GenBank/DDBJ databases">
        <authorList>
            <person name="Lanie J.A."/>
            <person name="Ng W.-L."/>
            <person name="Kazmierczak K.M."/>
            <person name="Andrzejewski T.M."/>
            <person name="Davidsen T.M."/>
            <person name="Wayne K.J."/>
            <person name="Tettelin H."/>
            <person name="Glass J.I."/>
            <person name="Rusch D."/>
            <person name="Podicherti R."/>
            <person name="Tsui H.-C.T."/>
            <person name="Winkler M.E."/>
        </authorList>
    </citation>
    <scope>NUCLEOTIDE SEQUENCE</scope>
</reference>
<feature type="transmembrane region" description="Helical" evidence="6">
    <location>
        <begin position="59"/>
        <end position="82"/>
    </location>
</feature>
<evidence type="ECO:0000256" key="6">
    <source>
        <dbReference type="SAM" id="Phobius"/>
    </source>
</evidence>
<gene>
    <name evidence="8" type="ORF">METZ01_LOCUS458580</name>
</gene>
<feature type="transmembrane region" description="Helical" evidence="6">
    <location>
        <begin position="176"/>
        <end position="195"/>
    </location>
</feature>
<keyword evidence="3 6" id="KW-0812">Transmembrane</keyword>
<keyword evidence="5 6" id="KW-0472">Membrane</keyword>
<dbReference type="GO" id="GO:0005886">
    <property type="term" value="C:plasma membrane"/>
    <property type="evidence" value="ECO:0007669"/>
    <property type="project" value="UniProtKB-SubCell"/>
</dbReference>
<feature type="domain" description="VTT" evidence="7">
    <location>
        <begin position="83"/>
        <end position="196"/>
    </location>
</feature>
<evidence type="ECO:0000256" key="3">
    <source>
        <dbReference type="ARBA" id="ARBA00022692"/>
    </source>
</evidence>
<feature type="non-terminal residue" evidence="8">
    <location>
        <position position="196"/>
    </location>
</feature>
<feature type="transmembrane region" description="Helical" evidence="6">
    <location>
        <begin position="94"/>
        <end position="118"/>
    </location>
</feature>
<dbReference type="InterPro" id="IPR032816">
    <property type="entry name" value="VTT_dom"/>
</dbReference>
<organism evidence="8">
    <name type="scientific">marine metagenome</name>
    <dbReference type="NCBI Taxonomy" id="408172"/>
    <lineage>
        <taxon>unclassified sequences</taxon>
        <taxon>metagenomes</taxon>
        <taxon>ecological metagenomes</taxon>
    </lineage>
</organism>
<name>A0A383ACW2_9ZZZZ</name>
<dbReference type="EMBL" id="UINC01191205">
    <property type="protein sequence ID" value="SVE05726.1"/>
    <property type="molecule type" value="Genomic_DNA"/>
</dbReference>
<evidence type="ECO:0000256" key="2">
    <source>
        <dbReference type="ARBA" id="ARBA00022475"/>
    </source>
</evidence>
<sequence length="196" mass="22709">MLQKNNNKKSNKFKTIISLIYLCLLFVFIGLFFSYFSYEEITSYKFIQTNRDFLLDLKNNNLIFLSLILIFFTIIWVILLGFGSPIALVGGFIFGKWFGCLLVVTSLSIGATVLYIIGKYFFIDIIKKNFYKKFQNLESKFKKNEFKFFLIYRLIGGIPFGIANLLPVLFNVSLKNYFLGTFLGIFPQIFILSSLG</sequence>
<evidence type="ECO:0000256" key="4">
    <source>
        <dbReference type="ARBA" id="ARBA00022989"/>
    </source>
</evidence>
<comment type="subcellular location">
    <subcellularLocation>
        <location evidence="1">Cell membrane</location>
        <topology evidence="1">Multi-pass membrane protein</topology>
    </subcellularLocation>
</comment>
<evidence type="ECO:0000313" key="8">
    <source>
        <dbReference type="EMBL" id="SVE05726.1"/>
    </source>
</evidence>
<evidence type="ECO:0000259" key="7">
    <source>
        <dbReference type="Pfam" id="PF09335"/>
    </source>
</evidence>
<dbReference type="AlphaFoldDB" id="A0A383ACW2"/>
<protein>
    <recommendedName>
        <fullName evidence="7">VTT domain-containing protein</fullName>
    </recommendedName>
</protein>